<proteinExistence type="predicted"/>
<organism evidence="1">
    <name type="scientific">invertebrate metagenome</name>
    <dbReference type="NCBI Taxonomy" id="1711999"/>
    <lineage>
        <taxon>unclassified sequences</taxon>
        <taxon>metagenomes</taxon>
        <taxon>organismal metagenomes</taxon>
    </lineage>
</organism>
<evidence type="ECO:0000313" key="1">
    <source>
        <dbReference type="EMBL" id="VBB69582.1"/>
    </source>
</evidence>
<gene>
    <name evidence="1" type="ORF">RIEGSTA812A_PEG_1055</name>
</gene>
<reference evidence="1" key="1">
    <citation type="submission" date="2018-10" db="EMBL/GenBank/DDBJ databases">
        <authorList>
            <person name="Gruber-Vodicka H."/>
            <person name="Jaeckle O."/>
        </authorList>
    </citation>
    <scope>NUCLEOTIDE SEQUENCE</scope>
</reference>
<sequence>MKSFRISMVESLSSGVGQRLTGSGAAIERLATPCRCRQ</sequence>
<protein>
    <submittedName>
        <fullName evidence="1">Uncharacterized protein</fullName>
    </submittedName>
</protein>
<accession>A0A484HCP2</accession>
<name>A0A484HCP2_9ZZZZ</name>
<dbReference type="EMBL" id="LR026963">
    <property type="protein sequence ID" value="VBB69582.1"/>
    <property type="molecule type" value="Genomic_DNA"/>
</dbReference>
<dbReference type="AlphaFoldDB" id="A0A484HCP2"/>